<dbReference type="InterPro" id="IPR029063">
    <property type="entry name" value="SAM-dependent_MTases_sf"/>
</dbReference>
<accession>A0A2W5SS53</accession>
<name>A0A2W5SS53_9BACT</name>
<organism evidence="2 3">
    <name type="scientific">Archangium gephyra</name>
    <dbReference type="NCBI Taxonomy" id="48"/>
    <lineage>
        <taxon>Bacteria</taxon>
        <taxon>Pseudomonadati</taxon>
        <taxon>Myxococcota</taxon>
        <taxon>Myxococcia</taxon>
        <taxon>Myxococcales</taxon>
        <taxon>Cystobacterineae</taxon>
        <taxon>Archangiaceae</taxon>
        <taxon>Archangium</taxon>
    </lineage>
</organism>
<gene>
    <name evidence="2" type="ORF">DI536_35735</name>
</gene>
<proteinExistence type="predicted"/>
<dbReference type="PANTHER" id="PTHR43317:SF3">
    <property type="entry name" value="BLR2883 PROTEIN"/>
    <property type="match status" value="1"/>
</dbReference>
<sequence length="223" mass="24406">MKPLRTLESVDTRDGKLELKSRGPKDFLITIDNRVLMTSAAHRSEVALGKAACTRLATYAQPRVLVGGLGMAYTLRAVLDELPQTAKVIVAELNPITETWCRTHMAALTDTAVADPRVTIEIADVMKLVRSAAQGSPDKRFDAIVIDLYVGPDAGTRRDDPLYGARACAEARQALKKGGIFSIWGEALDETYVKRLEKNGFDVRTEKPGRGGLRHVIYVATAR</sequence>
<evidence type="ECO:0000256" key="1">
    <source>
        <dbReference type="ARBA" id="ARBA00023115"/>
    </source>
</evidence>
<dbReference type="GO" id="GO:0006596">
    <property type="term" value="P:polyamine biosynthetic process"/>
    <property type="evidence" value="ECO:0007669"/>
    <property type="project" value="UniProtKB-KW"/>
</dbReference>
<dbReference type="Proteomes" id="UP000249061">
    <property type="component" value="Unassembled WGS sequence"/>
</dbReference>
<dbReference type="SUPFAM" id="SSF53335">
    <property type="entry name" value="S-adenosyl-L-methionine-dependent methyltransferases"/>
    <property type="match status" value="1"/>
</dbReference>
<comment type="caution">
    <text evidence="2">The sequence shown here is derived from an EMBL/GenBank/DDBJ whole genome shotgun (WGS) entry which is preliminary data.</text>
</comment>
<keyword evidence="1" id="KW-0620">Polyamine biosynthesis</keyword>
<dbReference type="PANTHER" id="PTHR43317">
    <property type="entry name" value="THERMOSPERMINE SYNTHASE ACAULIS5"/>
    <property type="match status" value="1"/>
</dbReference>
<dbReference type="EMBL" id="QFQP01000079">
    <property type="protein sequence ID" value="PZR03633.1"/>
    <property type="molecule type" value="Genomic_DNA"/>
</dbReference>
<dbReference type="Gene3D" id="3.40.50.150">
    <property type="entry name" value="Vaccinia Virus protein VP39"/>
    <property type="match status" value="1"/>
</dbReference>
<evidence type="ECO:0000313" key="2">
    <source>
        <dbReference type="EMBL" id="PZR03633.1"/>
    </source>
</evidence>
<protein>
    <submittedName>
        <fullName evidence="2">Spermidine synthase</fullName>
    </submittedName>
</protein>
<reference evidence="2 3" key="1">
    <citation type="submission" date="2017-08" db="EMBL/GenBank/DDBJ databases">
        <title>Infants hospitalized years apart are colonized by the same room-sourced microbial strains.</title>
        <authorList>
            <person name="Brooks B."/>
            <person name="Olm M.R."/>
            <person name="Firek B.A."/>
            <person name="Baker R."/>
            <person name="Thomas B.C."/>
            <person name="Morowitz M.J."/>
            <person name="Banfield J.F."/>
        </authorList>
    </citation>
    <scope>NUCLEOTIDE SEQUENCE [LARGE SCALE GENOMIC DNA]</scope>
    <source>
        <strain evidence="2">S2_003_000_R2_14</strain>
    </source>
</reference>
<dbReference type="AlphaFoldDB" id="A0A2W5SS53"/>
<evidence type="ECO:0000313" key="3">
    <source>
        <dbReference type="Proteomes" id="UP000249061"/>
    </source>
</evidence>